<evidence type="ECO:0000256" key="3">
    <source>
        <dbReference type="ARBA" id="ARBA00023242"/>
    </source>
</evidence>
<dbReference type="GO" id="GO:0005730">
    <property type="term" value="C:nucleolus"/>
    <property type="evidence" value="ECO:0007669"/>
    <property type="project" value="InterPro"/>
</dbReference>
<feature type="region of interest" description="Disordered" evidence="4">
    <location>
        <begin position="1153"/>
        <end position="1203"/>
    </location>
</feature>
<evidence type="ECO:0000256" key="1">
    <source>
        <dbReference type="ARBA" id="ARBA00004123"/>
    </source>
</evidence>
<comment type="similarity">
    <text evidence="2">Belongs to the MYBBP1A family.</text>
</comment>
<dbReference type="InterPro" id="IPR007015">
    <property type="entry name" value="DNA_pol_V/MYBBP1A"/>
</dbReference>
<dbReference type="GO" id="GO:0006355">
    <property type="term" value="P:regulation of DNA-templated transcription"/>
    <property type="evidence" value="ECO:0007669"/>
    <property type="project" value="InterPro"/>
</dbReference>
<dbReference type="PANTHER" id="PTHR13213">
    <property type="entry name" value="MYB-BINDING PROTEIN 1A FAMILY MEMBER"/>
    <property type="match status" value="1"/>
</dbReference>
<feature type="region of interest" description="Disordered" evidence="4">
    <location>
        <begin position="741"/>
        <end position="802"/>
    </location>
</feature>
<feature type="compositionally biased region" description="Acidic residues" evidence="4">
    <location>
        <begin position="744"/>
        <end position="799"/>
    </location>
</feature>
<dbReference type="GO" id="GO:0000182">
    <property type="term" value="F:rDNA binding"/>
    <property type="evidence" value="ECO:0007669"/>
    <property type="project" value="TreeGrafter"/>
</dbReference>
<accession>A0A8H2XPS2</accession>
<reference evidence="5" key="1">
    <citation type="submission" date="2021-01" db="EMBL/GenBank/DDBJ databases">
        <authorList>
            <person name="Kaushik A."/>
        </authorList>
    </citation>
    <scope>NUCLEOTIDE SEQUENCE</scope>
    <source>
        <strain evidence="5">AG1-1C</strain>
    </source>
</reference>
<comment type="subcellular location">
    <subcellularLocation>
        <location evidence="1">Nucleus</location>
    </subcellularLocation>
</comment>
<comment type="caution">
    <text evidence="5">The sequence shown here is derived from an EMBL/GenBank/DDBJ whole genome shotgun (WGS) entry which is preliminary data.</text>
</comment>
<sequence>MSTTLPLFWPLSSASVDERLDASVKLINGLEQFQDSKAVAPAGSGNPEDSEDEDSEDGEEAESTKKPKDDLNSEDVKYALRRLIRGLASPRESSRLGFSVALTELLARLNTVDAAGIISSVLEASVTSNSMKGQEIRDTLFARLFGLTAVIQSDLLFRTSRLTTSLSAPNQLGSPASSLTAFQTAITELLNLGDKKSWLRESSWWSISLALKYLSSTQGLEWKDEAIEWSIETIYRGDQAKEWIPEKLALTLVFQDLAPNQPWKDILAPTFRNQVLVSSPNLPNIARILKETDSAEEPDVKNASGGAFKVQLHSAWTAILEAIKDGKSKASFAEFYRVCVDESLFAATSSPERKSWGFQVFERALTLMPSEEYQYLFTPNFMRTWINHLSAPDRHLHKAAKKAASDVVKAVERNPSIGFSLVTHLQGAHGNQQFDRITRTKTVETILASTDIEGVKKYTASLVNELREGVASDAEPSEQDSKRRYVFEQLAALMRNGSIPKDDIWIKSVLELFILHGLFTVTKKNKNSDLTSLHHVTKPPLSDTLRSSCRSKLFTILGDLCSQTKVVKGESGESTRITSSATDGELWITKAAKIVDAMEQDSIHVSPLAETEEDVIDLRTRVRKVLKAIRKKQEADDDTSRGIELLISALLLETYNEEDNSDSLESCLDATEKLFDLSKKSKTMEEDEHSPIDLLIDVIIGMLEKSSAFAKAIAVQAFGLLSGRVENTTIDLILLQLEQRDVNESEESEEEEEEEEAAEAADEMAEVEEDEDSDEDSDDKSDSDSEDDSADEDGEVEVDPDFRKQVAEALRVNGMTAAEDEDSDSDSEDEVLLDDDQMMQLDEQLAKVFRAHAGNSKEKKGAQREATHFKIRILDLVDTFFSKQPQSPYAPRIILPLVNIIVSAGPDERQLSEKTTGILRARIGKMKDVPTSGFDKEATLEDLRNLHELARKTPIPELSACSIYLSKVLQGGPQVLEIYRASIEDFARRKNSKLPPVFLKDFVIRQASHAWELREHIVNQAAPGVAVNVYRQMQMWQLLQTLLSQVTPLCQDTSVVEQFFLFIPLIRDPLYKSLSDACEQTEHSANATQVKELLKVALQFIRLARKVARPMDSISLSWDASAFEKVKEQLASSDRFKGSPAIQSSAKQIASLLAPPTGETASANKKRKEGTREVTINGTEAESRKKRKKVKKQKVGGTATNYD</sequence>
<evidence type="ECO:0000313" key="6">
    <source>
        <dbReference type="Proteomes" id="UP000663846"/>
    </source>
</evidence>
<evidence type="ECO:0000256" key="4">
    <source>
        <dbReference type="SAM" id="MobiDB-lite"/>
    </source>
</evidence>
<feature type="compositionally biased region" description="Basic and acidic residues" evidence="4">
    <location>
        <begin position="62"/>
        <end position="71"/>
    </location>
</feature>
<dbReference type="EMBL" id="CAJMWS010000329">
    <property type="protein sequence ID" value="CAE6432345.1"/>
    <property type="molecule type" value="Genomic_DNA"/>
</dbReference>
<protein>
    <recommendedName>
        <fullName evidence="7">DNA polymerase V</fullName>
    </recommendedName>
</protein>
<evidence type="ECO:0000256" key="2">
    <source>
        <dbReference type="ARBA" id="ARBA00006809"/>
    </source>
</evidence>
<dbReference type="Proteomes" id="UP000663846">
    <property type="component" value="Unassembled WGS sequence"/>
</dbReference>
<dbReference type="AlphaFoldDB" id="A0A8H2XPS2"/>
<feature type="compositionally biased region" description="Acidic residues" evidence="4">
    <location>
        <begin position="48"/>
        <end position="61"/>
    </location>
</feature>
<keyword evidence="3" id="KW-0539">Nucleus</keyword>
<evidence type="ECO:0008006" key="7">
    <source>
        <dbReference type="Google" id="ProtNLM"/>
    </source>
</evidence>
<proteinExistence type="inferred from homology"/>
<dbReference type="PANTHER" id="PTHR13213:SF2">
    <property type="entry name" value="MYB-BINDING PROTEIN 1A"/>
    <property type="match status" value="1"/>
</dbReference>
<dbReference type="InterPro" id="IPR016024">
    <property type="entry name" value="ARM-type_fold"/>
</dbReference>
<gene>
    <name evidence="5" type="ORF">RDB_LOCUS112195</name>
</gene>
<feature type="region of interest" description="Disordered" evidence="4">
    <location>
        <begin position="35"/>
        <end position="71"/>
    </location>
</feature>
<name>A0A8H2XPS2_9AGAM</name>
<dbReference type="Pfam" id="PF04931">
    <property type="entry name" value="DNA_pol_phi"/>
    <property type="match status" value="1"/>
</dbReference>
<organism evidence="5 6">
    <name type="scientific">Rhizoctonia solani</name>
    <dbReference type="NCBI Taxonomy" id="456999"/>
    <lineage>
        <taxon>Eukaryota</taxon>
        <taxon>Fungi</taxon>
        <taxon>Dikarya</taxon>
        <taxon>Basidiomycota</taxon>
        <taxon>Agaricomycotina</taxon>
        <taxon>Agaricomycetes</taxon>
        <taxon>Cantharellales</taxon>
        <taxon>Ceratobasidiaceae</taxon>
        <taxon>Rhizoctonia</taxon>
    </lineage>
</organism>
<feature type="compositionally biased region" description="Basic residues" evidence="4">
    <location>
        <begin position="1184"/>
        <end position="1194"/>
    </location>
</feature>
<dbReference type="OrthoDB" id="46159at2759"/>
<evidence type="ECO:0000313" key="5">
    <source>
        <dbReference type="EMBL" id="CAE6432345.1"/>
    </source>
</evidence>
<dbReference type="SUPFAM" id="SSF48371">
    <property type="entry name" value="ARM repeat"/>
    <property type="match status" value="1"/>
</dbReference>